<name>A0ABM1E3M6_PRICU</name>
<evidence type="ECO:0000256" key="1">
    <source>
        <dbReference type="ARBA" id="ARBA00009275"/>
    </source>
</evidence>
<reference evidence="3" key="1">
    <citation type="submission" date="2025-08" db="UniProtKB">
        <authorList>
            <consortium name="RefSeq"/>
        </authorList>
    </citation>
    <scope>IDENTIFICATION</scope>
</reference>
<dbReference type="SUPFAM" id="SSF51556">
    <property type="entry name" value="Metallo-dependent hydrolases"/>
    <property type="match status" value="1"/>
</dbReference>
<dbReference type="GeneID" id="106808550"/>
<dbReference type="InterPro" id="IPR032466">
    <property type="entry name" value="Metal_Hydrolase"/>
</dbReference>
<dbReference type="Pfam" id="PF01026">
    <property type="entry name" value="TatD_DNase"/>
    <property type="match status" value="2"/>
</dbReference>
<dbReference type="Proteomes" id="UP000695022">
    <property type="component" value="Unplaced"/>
</dbReference>
<organism evidence="2 3">
    <name type="scientific">Priapulus caudatus</name>
    <name type="common">Priapulid worm</name>
    <dbReference type="NCBI Taxonomy" id="37621"/>
    <lineage>
        <taxon>Eukaryota</taxon>
        <taxon>Metazoa</taxon>
        <taxon>Ecdysozoa</taxon>
        <taxon>Scalidophora</taxon>
        <taxon>Priapulida</taxon>
        <taxon>Priapulimorpha</taxon>
        <taxon>Priapulimorphida</taxon>
        <taxon>Priapulidae</taxon>
        <taxon>Priapulus</taxon>
    </lineage>
</organism>
<dbReference type="Gene3D" id="3.20.20.140">
    <property type="entry name" value="Metal-dependent hydrolases"/>
    <property type="match status" value="2"/>
</dbReference>
<sequence length="149" mass="16122">MALFPCAWATVGLHPKYANQFGPDFQSRLVRMAQNDRVVAIGETGLDYTGVARSSGTVKQKAVFAAQWLVGRSSSVTTLARNLPLSRMLLETDAPYLLPVAAPAGSQFSHPGMVLAVAQEISNIRGTSVTEVCRHTTSNAVRLYKLPLY</sequence>
<dbReference type="InterPro" id="IPR001130">
    <property type="entry name" value="TatD-like"/>
</dbReference>
<keyword evidence="2" id="KW-1185">Reference proteome</keyword>
<dbReference type="PANTHER" id="PTHR46363:SF1">
    <property type="entry name" value="DEOXYRIBONUCLEASE TATDN2-RELATED"/>
    <property type="match status" value="1"/>
</dbReference>
<dbReference type="RefSeq" id="XP_014666797.1">
    <property type="nucleotide sequence ID" value="XM_014811311.1"/>
</dbReference>
<gene>
    <name evidence="3" type="primary">LOC106808550</name>
</gene>
<dbReference type="PANTHER" id="PTHR46363">
    <property type="entry name" value="DEOXYRIBONUCLEASE TATDN2-RELATED"/>
    <property type="match status" value="1"/>
</dbReference>
<proteinExistence type="inferred from homology"/>
<accession>A0ABM1E3M6</accession>
<protein>
    <submittedName>
        <fullName evidence="3">Tat-linked quality control protein TatD-like</fullName>
    </submittedName>
</protein>
<comment type="similarity">
    <text evidence="1">Belongs to the metallo-dependent hydrolases superfamily. TatD-type hydrolase family.</text>
</comment>
<evidence type="ECO:0000313" key="3">
    <source>
        <dbReference type="RefSeq" id="XP_014666797.1"/>
    </source>
</evidence>
<evidence type="ECO:0000313" key="2">
    <source>
        <dbReference type="Proteomes" id="UP000695022"/>
    </source>
</evidence>